<organism evidence="2 3">
    <name type="scientific">Ganoderma sinense ZZ0214-1</name>
    <dbReference type="NCBI Taxonomy" id="1077348"/>
    <lineage>
        <taxon>Eukaryota</taxon>
        <taxon>Fungi</taxon>
        <taxon>Dikarya</taxon>
        <taxon>Basidiomycota</taxon>
        <taxon>Agaricomycotina</taxon>
        <taxon>Agaricomycetes</taxon>
        <taxon>Polyporales</taxon>
        <taxon>Polyporaceae</taxon>
        <taxon>Ganoderma</taxon>
    </lineage>
</organism>
<gene>
    <name evidence="2" type="ORF">GSI_00990</name>
</gene>
<proteinExistence type="predicted"/>
<dbReference type="AlphaFoldDB" id="A0A2G8SU51"/>
<accession>A0A2G8SU51</accession>
<protein>
    <submittedName>
        <fullName evidence="2">Uncharacterized protein</fullName>
    </submittedName>
</protein>
<evidence type="ECO:0000313" key="3">
    <source>
        <dbReference type="Proteomes" id="UP000230002"/>
    </source>
</evidence>
<dbReference type="Proteomes" id="UP000230002">
    <property type="component" value="Unassembled WGS sequence"/>
</dbReference>
<keyword evidence="3" id="KW-1185">Reference proteome</keyword>
<feature type="region of interest" description="Disordered" evidence="1">
    <location>
        <begin position="87"/>
        <end position="116"/>
    </location>
</feature>
<evidence type="ECO:0000313" key="2">
    <source>
        <dbReference type="EMBL" id="PIL37297.1"/>
    </source>
</evidence>
<comment type="caution">
    <text evidence="2">The sequence shown here is derived from an EMBL/GenBank/DDBJ whole genome shotgun (WGS) entry which is preliminary data.</text>
</comment>
<sequence>MDCRSGRVTTRGMISGAVVRARMAAVRSSAPVRVCPVFLDPDRLSSPEAKGDREVRAVSRGERRTFEALMLVLALGDRLGLLRGVPDPPSSQAVASEVSEPKSSLFAGLSGPCNRA</sequence>
<name>A0A2G8SU51_9APHY</name>
<dbReference type="EMBL" id="AYKW01000001">
    <property type="protein sequence ID" value="PIL37297.1"/>
    <property type="molecule type" value="Genomic_DNA"/>
</dbReference>
<evidence type="ECO:0000256" key="1">
    <source>
        <dbReference type="SAM" id="MobiDB-lite"/>
    </source>
</evidence>
<reference evidence="2 3" key="1">
    <citation type="journal article" date="2015" name="Sci. Rep.">
        <title>Chromosome-level genome map provides insights into diverse defense mechanisms in the medicinal fungus Ganoderma sinense.</title>
        <authorList>
            <person name="Zhu Y."/>
            <person name="Xu J."/>
            <person name="Sun C."/>
            <person name="Zhou S."/>
            <person name="Xu H."/>
            <person name="Nelson D.R."/>
            <person name="Qian J."/>
            <person name="Song J."/>
            <person name="Luo H."/>
            <person name="Xiang L."/>
            <person name="Li Y."/>
            <person name="Xu Z."/>
            <person name="Ji A."/>
            <person name="Wang L."/>
            <person name="Lu S."/>
            <person name="Hayward A."/>
            <person name="Sun W."/>
            <person name="Li X."/>
            <person name="Schwartz D.C."/>
            <person name="Wang Y."/>
            <person name="Chen S."/>
        </authorList>
    </citation>
    <scope>NUCLEOTIDE SEQUENCE [LARGE SCALE GENOMIC DNA]</scope>
    <source>
        <strain evidence="2 3">ZZ0214-1</strain>
    </source>
</reference>